<keyword evidence="1" id="KW-0805">Transcription regulation</keyword>
<evidence type="ECO:0000259" key="4">
    <source>
        <dbReference type="PROSITE" id="PS51032"/>
    </source>
</evidence>
<dbReference type="InterPro" id="IPR036955">
    <property type="entry name" value="AP2/ERF_dom_sf"/>
</dbReference>
<dbReference type="OrthoDB" id="6975at10239"/>
<dbReference type="GO" id="GO:0004519">
    <property type="term" value="F:endonuclease activity"/>
    <property type="evidence" value="ECO:0007669"/>
    <property type="project" value="UniProtKB-KW"/>
</dbReference>
<evidence type="ECO:0000256" key="2">
    <source>
        <dbReference type="ARBA" id="ARBA00023125"/>
    </source>
</evidence>
<dbReference type="KEGG" id="vg:26647866"/>
<reference evidence="6" key="2">
    <citation type="submission" date="2015-01" db="EMBL/GenBank/DDBJ databases">
        <title>Complete Genome of Bacillus megaterium Siphophage Stahl.</title>
        <authorList>
            <person name="Brizendine A.M."/>
            <person name="Rousseau S."/>
            <person name="Hernandez A.C."/>
            <person name="Everett G.F.K."/>
        </authorList>
    </citation>
    <scope>NUCLEOTIDE SEQUENCE [LARGE SCALE GENOMIC DNA]</scope>
</reference>
<dbReference type="SUPFAM" id="SSF54060">
    <property type="entry name" value="His-Me finger endonucleases"/>
    <property type="match status" value="1"/>
</dbReference>
<dbReference type="Pfam" id="PF13392">
    <property type="entry name" value="HNH_3"/>
    <property type="match status" value="1"/>
</dbReference>
<evidence type="ECO:0000256" key="3">
    <source>
        <dbReference type="ARBA" id="ARBA00023163"/>
    </source>
</evidence>
<dbReference type="Gene3D" id="3.30.730.10">
    <property type="entry name" value="AP2/ERF domain"/>
    <property type="match status" value="1"/>
</dbReference>
<evidence type="ECO:0000313" key="5">
    <source>
        <dbReference type="EMBL" id="AKA61491.1"/>
    </source>
</evidence>
<evidence type="ECO:0000256" key="1">
    <source>
        <dbReference type="ARBA" id="ARBA00023015"/>
    </source>
</evidence>
<name>A0A0E3M4G7_9CAUD</name>
<dbReference type="Proteomes" id="UP000033015">
    <property type="component" value="Segment"/>
</dbReference>
<dbReference type="GO" id="GO:0003700">
    <property type="term" value="F:DNA-binding transcription factor activity"/>
    <property type="evidence" value="ECO:0007669"/>
    <property type="project" value="InterPro"/>
</dbReference>
<dbReference type="InterPro" id="IPR003615">
    <property type="entry name" value="HNH_nuc"/>
</dbReference>
<gene>
    <name evidence="5" type="ORF">CPT_Stahl63</name>
</gene>
<dbReference type="PROSITE" id="PS51032">
    <property type="entry name" value="AP2_ERF"/>
    <property type="match status" value="1"/>
</dbReference>
<dbReference type="EMBL" id="KP696447">
    <property type="protein sequence ID" value="AKA61491.1"/>
    <property type="molecule type" value="Genomic_DNA"/>
</dbReference>
<dbReference type="InterPro" id="IPR044925">
    <property type="entry name" value="His-Me_finger_sf"/>
</dbReference>
<organism evidence="5 6">
    <name type="scientific">Bacillus phage Stahl</name>
    <dbReference type="NCBI Taxonomy" id="1610832"/>
    <lineage>
        <taxon>Viruses</taxon>
        <taxon>Duplodnaviria</taxon>
        <taxon>Heunggongvirae</taxon>
        <taxon>Uroviricota</taxon>
        <taxon>Caudoviricetes</taxon>
        <taxon>Slashvirus</taxon>
        <taxon>Slashvirus stahl</taxon>
    </lineage>
</organism>
<accession>A0A0E3M4G7</accession>
<dbReference type="RefSeq" id="YP_009203667.1">
    <property type="nucleotide sequence ID" value="NC_028856.1"/>
</dbReference>
<sequence length="238" mass="27721">MHRTITLSSGNEVKVSECDFNYLNQYNWHETSNGYAVRNTPKGKVMMHREIMNFPEGKIVDHEDHDTLNNTRENLRVCSESQSQGNTRKIKVLSSKYKGVHFCKTKNTWIAKIAEGKTTKTIGYFNEEESAAFAYNLFAKRKYGEYAFLNDVPKEKLRDKKDIRKIIDKFTGTTKDVGIKQIGSFFKCEISFDKKKKFLGNYITKEEAIDTYNDFIREKGLNKPFNRKEVDEDVFDLS</sequence>
<dbReference type="GeneID" id="26647866"/>
<dbReference type="SUPFAM" id="SSF54171">
    <property type="entry name" value="DNA-binding domain"/>
    <property type="match status" value="1"/>
</dbReference>
<dbReference type="GO" id="GO:0003677">
    <property type="term" value="F:DNA binding"/>
    <property type="evidence" value="ECO:0007669"/>
    <property type="project" value="UniProtKB-KW"/>
</dbReference>
<dbReference type="InterPro" id="IPR016177">
    <property type="entry name" value="DNA-bd_dom_sf"/>
</dbReference>
<dbReference type="Gene3D" id="3.90.75.20">
    <property type="match status" value="1"/>
</dbReference>
<evidence type="ECO:0000313" key="6">
    <source>
        <dbReference type="Proteomes" id="UP000033015"/>
    </source>
</evidence>
<keyword evidence="3" id="KW-0804">Transcription</keyword>
<keyword evidence="5" id="KW-0540">Nuclease</keyword>
<keyword evidence="2" id="KW-0238">DNA-binding</keyword>
<keyword evidence="5" id="KW-0378">Hydrolase</keyword>
<reference evidence="5 6" key="1">
    <citation type="journal article" date="2015" name="Genome Announc.">
        <title>Complete Genome Sequence of Bacillus megaterium Siphophage Stahl.</title>
        <authorList>
            <person name="Brizendine A.M."/>
            <person name="Rousseau S."/>
            <person name="Hernandez A.C."/>
            <person name="Kuty Everett G.F."/>
        </authorList>
    </citation>
    <scope>NUCLEOTIDE SEQUENCE [LARGE SCALE GENOMIC DNA]</scope>
</reference>
<protein>
    <submittedName>
        <fullName evidence="5">HNH homing endonuclease</fullName>
    </submittedName>
</protein>
<proteinExistence type="predicted"/>
<feature type="domain" description="AP2/ERF" evidence="4">
    <location>
        <begin position="96"/>
        <end position="153"/>
    </location>
</feature>
<dbReference type="InterPro" id="IPR001471">
    <property type="entry name" value="AP2/ERF_dom"/>
</dbReference>
<keyword evidence="5" id="KW-0255">Endonuclease</keyword>
<keyword evidence="6" id="KW-1185">Reference proteome</keyword>